<dbReference type="EMBL" id="VTER01000026">
    <property type="protein sequence ID" value="TYS40011.1"/>
    <property type="molecule type" value="Genomic_DNA"/>
</dbReference>
<organism evidence="4 5">
    <name type="scientific">Bacillus infantis</name>
    <dbReference type="NCBI Taxonomy" id="324767"/>
    <lineage>
        <taxon>Bacteria</taxon>
        <taxon>Bacillati</taxon>
        <taxon>Bacillota</taxon>
        <taxon>Bacilli</taxon>
        <taxon>Bacillales</taxon>
        <taxon>Bacillaceae</taxon>
        <taxon>Bacillus</taxon>
    </lineage>
</organism>
<dbReference type="GO" id="GO:0046872">
    <property type="term" value="F:metal ion binding"/>
    <property type="evidence" value="ECO:0007669"/>
    <property type="project" value="UniProtKB-KW"/>
</dbReference>
<sequence>MLITAISDTHMPKRGRKLPKFLIEYLKISDVIIHAGDWQDWSVYKELSSFGRLEGVFGNTDSGGLKEMLKDKLILNINGFKLGIVHGHGKGKTTEKRALDSFADDKLDCLIYGHSHIPVLKKENGTLIINPGSPVDKRRQPRFSFAVIRAEEELSAELVYFDKEF</sequence>
<dbReference type="Gene3D" id="3.60.21.10">
    <property type="match status" value="1"/>
</dbReference>
<evidence type="ECO:0000256" key="2">
    <source>
        <dbReference type="RuleBase" id="RU362039"/>
    </source>
</evidence>
<dbReference type="Proteomes" id="UP000322139">
    <property type="component" value="Unassembled WGS sequence"/>
</dbReference>
<dbReference type="PANTHER" id="PTHR11124">
    <property type="entry name" value="VACUOLAR SORTING PROTEIN VPS29"/>
    <property type="match status" value="1"/>
</dbReference>
<dbReference type="InterPro" id="IPR029052">
    <property type="entry name" value="Metallo-depent_PP-like"/>
</dbReference>
<feature type="domain" description="Calcineurin-like phosphoesterase" evidence="3">
    <location>
        <begin position="1"/>
        <end position="152"/>
    </location>
</feature>
<evidence type="ECO:0000313" key="4">
    <source>
        <dbReference type="EMBL" id="TYS40011.1"/>
    </source>
</evidence>
<evidence type="ECO:0000259" key="3">
    <source>
        <dbReference type="Pfam" id="PF12850"/>
    </source>
</evidence>
<dbReference type="AlphaFoldDB" id="A0A5D4QQ00"/>
<dbReference type="NCBIfam" id="TIGR00040">
    <property type="entry name" value="yfcE"/>
    <property type="match status" value="1"/>
</dbReference>
<dbReference type="GO" id="GO:0016787">
    <property type="term" value="F:hydrolase activity"/>
    <property type="evidence" value="ECO:0007669"/>
    <property type="project" value="UniProtKB-UniRule"/>
</dbReference>
<proteinExistence type="inferred from homology"/>
<dbReference type="EC" id="3.1.4.-" evidence="2"/>
<evidence type="ECO:0000313" key="5">
    <source>
        <dbReference type="Proteomes" id="UP000322139"/>
    </source>
</evidence>
<evidence type="ECO:0000256" key="1">
    <source>
        <dbReference type="ARBA" id="ARBA00008950"/>
    </source>
</evidence>
<accession>A0A5D4QQ00</accession>
<reference evidence="4 5" key="1">
    <citation type="submission" date="2019-08" db="EMBL/GenBank/DDBJ databases">
        <title>Bacillus genomes from the desert of Cuatro Cienegas, Coahuila.</title>
        <authorList>
            <person name="Olmedo-Alvarez G."/>
        </authorList>
    </citation>
    <scope>NUCLEOTIDE SEQUENCE [LARGE SCALE GENOMIC DNA]</scope>
    <source>
        <strain evidence="4 5">CH446_14T</strain>
    </source>
</reference>
<dbReference type="InterPro" id="IPR000979">
    <property type="entry name" value="Phosphodiesterase_MJ0936/Vps29"/>
</dbReference>
<comment type="cofactor">
    <cofactor evidence="2">
        <name>a divalent metal cation</name>
        <dbReference type="ChEBI" id="CHEBI:60240"/>
    </cofactor>
</comment>
<comment type="caution">
    <text evidence="4">The sequence shown here is derived from an EMBL/GenBank/DDBJ whole genome shotgun (WGS) entry which is preliminary data.</text>
</comment>
<dbReference type="SUPFAM" id="SSF56300">
    <property type="entry name" value="Metallo-dependent phosphatases"/>
    <property type="match status" value="1"/>
</dbReference>
<dbReference type="RefSeq" id="WP_148977230.1">
    <property type="nucleotide sequence ID" value="NZ_JBNIKT010000047.1"/>
</dbReference>
<keyword evidence="2" id="KW-0479">Metal-binding</keyword>
<protein>
    <recommendedName>
        <fullName evidence="2">Phosphoesterase</fullName>
        <ecNumber evidence="2">3.1.4.-</ecNumber>
    </recommendedName>
</protein>
<gene>
    <name evidence="4" type="ORF">FZD51_25520</name>
</gene>
<dbReference type="Pfam" id="PF12850">
    <property type="entry name" value="Metallophos_2"/>
    <property type="match status" value="1"/>
</dbReference>
<name>A0A5D4QQ00_9BACI</name>
<comment type="similarity">
    <text evidence="1 2">Belongs to the metallophosphoesterase superfamily. YfcE family.</text>
</comment>
<dbReference type="InterPro" id="IPR024654">
    <property type="entry name" value="Calcineurin-like_PHP_lpxH"/>
</dbReference>